<dbReference type="Proteomes" id="UP001496674">
    <property type="component" value="Chromosome"/>
</dbReference>
<dbReference type="Gene3D" id="2.60.40.10">
    <property type="entry name" value="Immunoglobulins"/>
    <property type="match status" value="1"/>
</dbReference>
<dbReference type="PROSITE" id="PS50093">
    <property type="entry name" value="PKD"/>
    <property type="match status" value="1"/>
</dbReference>
<evidence type="ECO:0000259" key="2">
    <source>
        <dbReference type="PROSITE" id="PS50093"/>
    </source>
</evidence>
<organism evidence="3 4">
    <name type="scientific">Bacteroides sedimenti</name>
    <dbReference type="NCBI Taxonomy" id="2136147"/>
    <lineage>
        <taxon>Bacteria</taxon>
        <taxon>Pseudomonadati</taxon>
        <taxon>Bacteroidota</taxon>
        <taxon>Bacteroidia</taxon>
        <taxon>Bacteroidales</taxon>
        <taxon>Bacteroidaceae</taxon>
        <taxon>Bacteroides</taxon>
    </lineage>
</organism>
<reference evidence="3 4" key="1">
    <citation type="submission" date="2023-04" db="EMBL/GenBank/DDBJ databases">
        <title>Draft genome sequence of acteroides sedimenti strain YN3PY1.</title>
        <authorList>
            <person name="Yoshida N."/>
        </authorList>
    </citation>
    <scope>NUCLEOTIDE SEQUENCE [LARGE SCALE GENOMIC DNA]</scope>
    <source>
        <strain evidence="3 4">YN3PY1</strain>
    </source>
</reference>
<dbReference type="InterPro" id="IPR013783">
    <property type="entry name" value="Ig-like_fold"/>
</dbReference>
<name>A0ABN6Z3D4_9BACE</name>
<dbReference type="InterPro" id="IPR035986">
    <property type="entry name" value="PKD_dom_sf"/>
</dbReference>
<protein>
    <recommendedName>
        <fullName evidence="2">PKD domain-containing protein</fullName>
    </recommendedName>
</protein>
<dbReference type="InterPro" id="IPR000601">
    <property type="entry name" value="PKD_dom"/>
</dbReference>
<dbReference type="EMBL" id="AP028055">
    <property type="protein sequence ID" value="BEG99093.1"/>
    <property type="molecule type" value="Genomic_DNA"/>
</dbReference>
<evidence type="ECO:0000313" key="4">
    <source>
        <dbReference type="Proteomes" id="UP001496674"/>
    </source>
</evidence>
<feature type="chain" id="PRO_5047399292" description="PKD domain-containing protein" evidence="1">
    <location>
        <begin position="20"/>
        <end position="484"/>
    </location>
</feature>
<keyword evidence="1" id="KW-0732">Signal</keyword>
<dbReference type="PROSITE" id="PS51257">
    <property type="entry name" value="PROKAR_LIPOPROTEIN"/>
    <property type="match status" value="1"/>
</dbReference>
<feature type="domain" description="PKD" evidence="2">
    <location>
        <begin position="67"/>
        <end position="112"/>
    </location>
</feature>
<dbReference type="Gene3D" id="2.60.120.260">
    <property type="entry name" value="Galactose-binding domain-like"/>
    <property type="match status" value="1"/>
</dbReference>
<keyword evidence="4" id="KW-1185">Reference proteome</keyword>
<dbReference type="RefSeq" id="WP_353334292.1">
    <property type="nucleotide sequence ID" value="NZ_AP028055.1"/>
</dbReference>
<evidence type="ECO:0000256" key="1">
    <source>
        <dbReference type="SAM" id="SignalP"/>
    </source>
</evidence>
<dbReference type="SUPFAM" id="SSF49299">
    <property type="entry name" value="PKD domain"/>
    <property type="match status" value="1"/>
</dbReference>
<sequence length="484" mass="53517">MKNIFKLGTLALISLFAITACNPQDSSDYALGEMPTSEQLDFTVTPSATKPNVIEFKNTSKIAGVATWDLGNNAKGKGESITAEYPFKGDYTVTMTLYTKGGSASITKTLNIANDDMSLLNTPMYNALTGGASNLAGKTWVFDQYHDGHFGVGPVADTKPSWWSCPAEGKSKSCLYSQEFTFTQIGVKMVWKNNGFVYTNENGRKKLAELGYTNSVVPGDGDFDVAYVPKAAYTFSLNESAKTLTLSDGAFFGHYAGTSTYEIIKLTEDELYLKCASTTESGNGWWYRFIPKEKNVKPVIVIPVKASPLSEDFESATKKVNFVYDNMGPLVDPFYSNPAPIGVNTSSKVFLYQKTSAFYSNIYFDAKTYKFDLTEQNKIKLKVYLPSYNDYDGIYDVAGSWITINKLQHQVSVKLQDSSLGGNAWQTQTEVVKANLATDKWIELTFDFSSVSTRQDYDRIVIQFGGEGHAAPGIFFLDDFSFSK</sequence>
<proteinExistence type="predicted"/>
<gene>
    <name evidence="3" type="ORF">BSYN_13580</name>
</gene>
<accession>A0ABN6Z3D4</accession>
<feature type="signal peptide" evidence="1">
    <location>
        <begin position="1"/>
        <end position="19"/>
    </location>
</feature>
<evidence type="ECO:0000313" key="3">
    <source>
        <dbReference type="EMBL" id="BEG99093.1"/>
    </source>
</evidence>